<feature type="signal peptide" evidence="2">
    <location>
        <begin position="1"/>
        <end position="31"/>
    </location>
</feature>
<protein>
    <submittedName>
        <fullName evidence="4">T9SS C-terminal target domain-containing protein</fullName>
    </submittedName>
</protein>
<dbReference type="NCBIfam" id="TIGR04183">
    <property type="entry name" value="Por_Secre_tail"/>
    <property type="match status" value="1"/>
</dbReference>
<dbReference type="Gene3D" id="2.60.40.740">
    <property type="match status" value="1"/>
</dbReference>
<dbReference type="EMBL" id="RJUG01000004">
    <property type="protein sequence ID" value="ROI08403.1"/>
    <property type="molecule type" value="Genomic_DNA"/>
</dbReference>
<evidence type="ECO:0000313" key="4">
    <source>
        <dbReference type="EMBL" id="ROI08403.1"/>
    </source>
</evidence>
<evidence type="ECO:0000313" key="5">
    <source>
        <dbReference type="Proteomes" id="UP000270224"/>
    </source>
</evidence>
<feature type="chain" id="PRO_5018292094" evidence="2">
    <location>
        <begin position="32"/>
        <end position="689"/>
    </location>
</feature>
<evidence type="ECO:0000256" key="2">
    <source>
        <dbReference type="SAM" id="SignalP"/>
    </source>
</evidence>
<name>A0A3N0WTT9_9FLAO</name>
<dbReference type="Pfam" id="PF18962">
    <property type="entry name" value="Por_Secre_tail"/>
    <property type="match status" value="1"/>
</dbReference>
<proteinExistence type="predicted"/>
<keyword evidence="1 2" id="KW-0732">Signal</keyword>
<comment type="caution">
    <text evidence="4">The sequence shown here is derived from an EMBL/GenBank/DDBJ whole genome shotgun (WGS) entry which is preliminary data.</text>
</comment>
<dbReference type="InterPro" id="IPR025667">
    <property type="entry name" value="SprB_repeat"/>
</dbReference>
<sequence length="689" mass="71598">MNTQVYLQKIKQLFGLLFLFCLSYTNISAQANSCQGYTLTQGGWGAPNLDNPHVSYMYNNFNGAFPTGITVGCNSGYQLKLTSAAAVTDFLPSGGTSGALTANYTNPGTSLSNTLAGQLVSVMLAVGFDKYDASFSTPTATLGDYVFTGGPFMGKTVNQFLQLANNFMGGCGTSAYSATQFTEAATAINENFDEGTTDLGYLRCCMLDINVTYDAIKCYGGTTVVHVAAINGSSATTGTGDFTRGEGTYTFTVTDGSCSKSQTITITQPTQLKIELSATPIMCKGGDATVTVAASGGTGAYTGTGTFTVKAGTYSYTVTDENGCQVTDSITINEPDQLSLRLTIAEMSCASSTDNVSVNVSGGTPEYSYLWSNGQTGPSAKLPSGAFSVTVTDANGCTATASGTVPPRDCGTFTTVTQGGWGAKASGKNWGAFRNQYFASAFPTGLTVGAGSKFLKLTSAKAVEDFLPSGSTPRALNPGTMINPGGSYSNVLAGQVVALTLNVKFDEVVASFSPSPTKLGDMVVASGTFEGWSVYQVLNEANKVLGGISSYSAAEMNAMVDAINNNYDGGKMNNGMLTCPCPDAAKTVIAPAAVVQPMTPAATATEAALYPNPSNGEFTVRFDAEANSPVSVQIYDLAGKMMGDYSSSVVRNGQKAQVNISDYKLAGGVYIVKVKTSTTQKTLKLIIKK</sequence>
<organism evidence="4 5">
    <name type="scientific">Kaistella daneshvariae</name>
    <dbReference type="NCBI Taxonomy" id="2487074"/>
    <lineage>
        <taxon>Bacteria</taxon>
        <taxon>Pseudomonadati</taxon>
        <taxon>Bacteroidota</taxon>
        <taxon>Flavobacteriia</taxon>
        <taxon>Flavobacteriales</taxon>
        <taxon>Weeksellaceae</taxon>
        <taxon>Chryseobacterium group</taxon>
        <taxon>Kaistella</taxon>
    </lineage>
</organism>
<evidence type="ECO:0000259" key="3">
    <source>
        <dbReference type="Pfam" id="PF18962"/>
    </source>
</evidence>
<evidence type="ECO:0000256" key="1">
    <source>
        <dbReference type="ARBA" id="ARBA00022729"/>
    </source>
</evidence>
<feature type="domain" description="Secretion system C-terminal sorting" evidence="3">
    <location>
        <begin position="609"/>
        <end position="687"/>
    </location>
</feature>
<dbReference type="AlphaFoldDB" id="A0A3N0WTT9"/>
<gene>
    <name evidence="4" type="ORF">EGI11_12325</name>
</gene>
<dbReference type="Pfam" id="PF13573">
    <property type="entry name" value="SprB"/>
    <property type="match status" value="1"/>
</dbReference>
<accession>A0A3N0WTT9</accession>
<reference evidence="5" key="1">
    <citation type="submission" date="2018-11" db="EMBL/GenBank/DDBJ databases">
        <title>Proposal to divide the Flavobacteriaceae and reorganize its genera based on Amino Acid Identity values calculated from whole genome sequences.</title>
        <authorList>
            <person name="Nicholson A.C."/>
            <person name="Gulvik C.A."/>
            <person name="Whitney A.M."/>
            <person name="Humrighouse B.W."/>
            <person name="Bell M."/>
            <person name="Holmens B."/>
            <person name="Steigerwalt A."/>
            <person name="Villarma A."/>
            <person name="Sheth M."/>
            <person name="Batra D."/>
            <person name="Pryor J."/>
            <person name="Bernardet J.-F."/>
            <person name="Hugo C."/>
            <person name="Kampfer P."/>
            <person name="Newman J."/>
            <person name="Mcquiston J.R."/>
        </authorList>
    </citation>
    <scope>NUCLEOTIDE SEQUENCE [LARGE SCALE GENOMIC DNA]</scope>
    <source>
        <strain evidence="5">H3056</strain>
    </source>
</reference>
<dbReference type="Proteomes" id="UP000270224">
    <property type="component" value="Unassembled WGS sequence"/>
</dbReference>
<dbReference type="InterPro" id="IPR026444">
    <property type="entry name" value="Secre_tail"/>
</dbReference>
<dbReference type="RefSeq" id="WP_123266697.1">
    <property type="nucleotide sequence ID" value="NZ_RJUG01000004.1"/>
</dbReference>
<dbReference type="OrthoDB" id="9805017at2"/>